<protein>
    <submittedName>
        <fullName evidence="1">SEPN1</fullName>
    </submittedName>
</protein>
<reference evidence="1 2" key="1">
    <citation type="journal article" date="2018" name="Mol. Genet. Genomics">
        <title>The red deer Cervus elaphus genome CerEla1.0: sequencing, annotating, genes, and chromosomes.</title>
        <authorList>
            <person name="Bana N.A."/>
            <person name="Nyiri A."/>
            <person name="Nagy J."/>
            <person name="Frank K."/>
            <person name="Nagy T."/>
            <person name="Steger V."/>
            <person name="Schiller M."/>
            <person name="Lakatos P."/>
            <person name="Sugar L."/>
            <person name="Horn P."/>
            <person name="Barta E."/>
            <person name="Orosz L."/>
        </authorList>
    </citation>
    <scope>NUCLEOTIDE SEQUENCE [LARGE SCALE GENOMIC DNA]</scope>
    <source>
        <strain evidence="1">Hungarian</strain>
    </source>
</reference>
<gene>
    <name evidence="1" type="ORF">Celaphus_00014801</name>
</gene>
<dbReference type="AlphaFoldDB" id="A0A212D3P4"/>
<accession>A0A212D3P4</accession>
<dbReference type="GO" id="GO:0055074">
    <property type="term" value="P:calcium ion homeostasis"/>
    <property type="evidence" value="ECO:0007669"/>
    <property type="project" value="TreeGrafter"/>
</dbReference>
<dbReference type="PANTHER" id="PTHR16213:SF78">
    <property type="entry name" value="SELENOPROTEIN N"/>
    <property type="match status" value="1"/>
</dbReference>
<evidence type="ECO:0000313" key="2">
    <source>
        <dbReference type="Proteomes" id="UP000242450"/>
    </source>
</evidence>
<proteinExistence type="predicted"/>
<dbReference type="GO" id="GO:0048741">
    <property type="term" value="P:skeletal muscle fiber development"/>
    <property type="evidence" value="ECO:0007669"/>
    <property type="project" value="TreeGrafter"/>
</dbReference>
<dbReference type="PANTHER" id="PTHR16213">
    <property type="entry name" value="SELENOPROTEIN N"/>
    <property type="match status" value="1"/>
</dbReference>
<dbReference type="OrthoDB" id="10062435at2759"/>
<dbReference type="Proteomes" id="UP000242450">
    <property type="component" value="Chromosome 8"/>
</dbReference>
<name>A0A212D3P4_CEREH</name>
<comment type="caution">
    <text evidence="1">The sequence shown here is derived from an EMBL/GenBank/DDBJ whole genome shotgun (WGS) entry which is preliminary data.</text>
</comment>
<feature type="non-terminal residue" evidence="1">
    <location>
        <position position="378"/>
    </location>
</feature>
<dbReference type="GO" id="GO:0005789">
    <property type="term" value="C:endoplasmic reticulum membrane"/>
    <property type="evidence" value="ECO:0007669"/>
    <property type="project" value="TreeGrafter"/>
</dbReference>
<keyword evidence="2" id="KW-1185">Reference proteome</keyword>
<organism evidence="1 2">
    <name type="scientific">Cervus elaphus hippelaphus</name>
    <name type="common">European red deer</name>
    <dbReference type="NCBI Taxonomy" id="46360"/>
    <lineage>
        <taxon>Eukaryota</taxon>
        <taxon>Metazoa</taxon>
        <taxon>Chordata</taxon>
        <taxon>Craniata</taxon>
        <taxon>Vertebrata</taxon>
        <taxon>Euteleostomi</taxon>
        <taxon>Mammalia</taxon>
        <taxon>Eutheria</taxon>
        <taxon>Laurasiatheria</taxon>
        <taxon>Artiodactyla</taxon>
        <taxon>Ruminantia</taxon>
        <taxon>Pecora</taxon>
        <taxon>Cervidae</taxon>
        <taxon>Cervinae</taxon>
        <taxon>Cervus</taxon>
    </lineage>
</organism>
<dbReference type="EMBL" id="MKHE01000008">
    <property type="protein sequence ID" value="OWK12833.1"/>
    <property type="molecule type" value="Genomic_DNA"/>
</dbReference>
<feature type="non-terminal residue" evidence="1">
    <location>
        <position position="1"/>
    </location>
</feature>
<sequence>ALTVPLPQVSRLALSGLRNWTTAASPSAVFAARHFRPFLPPRGHVELGEPWWIIPSELSVFTGYLSNNRFYPPPPKGKEVIIHRLLSMFHPRPFVKTRFAPQGAVACLTAISDFYYTVIIHAEFQLSEPPDFPFWFSPGQFTGHVILSKDATHVRDFRLFVPNHRSLNMELEALGPSVPSVILDEDGNLIDSRLPSGEPLQFVFEEIQWQQELSWEEAARRLEVAMYPFKKVTYLPFTEAFDQAKAKNKLVHSILLWGALDDHSPILALLNESFISTWSLVKELEDLQNNQENPSHQQLAGLHLEKYSFPVEMMICLPNGTVVHHINANYFLDITSMKPEDIENHVFSFSSTFEDPSTATYMQFLKEGLRRGLPLLQP</sequence>
<evidence type="ECO:0000313" key="1">
    <source>
        <dbReference type="EMBL" id="OWK12833.1"/>
    </source>
</evidence>